<sequence>MTVTYSEGPAMLGLECHRNLSVGRHNSPHLKPNGKSSGRTHTPVEEVSSLQTGQASSGFSGLKADEVVFERGSNERPLFGIGTPPNPPSSLACPSAHQTTSASRPLAGQLSTTEDNRWSFLPLEVGSARLEHGSTPRSTVTSSQQHIPIRPLQPLRQLTTLAPSRAGPSRRWPGRSESSRLLPSRRPDGLGGLVTGTMVTEASDRGGDDPPACGQPLKTGQQTALHRWSRTVSQLIQKRLVCRAFEAYESMICPPNRKVTKGQISPRRDPSARYARPQVDQRAGTVATMPPTGSTTCSAIKPPTPKGLSCSPLGNLVNQDRM</sequence>
<feature type="compositionally biased region" description="Polar residues" evidence="1">
    <location>
        <begin position="96"/>
        <end position="110"/>
    </location>
</feature>
<accession>A0A3S5B168</accession>
<reference evidence="2" key="1">
    <citation type="submission" date="2018-11" db="EMBL/GenBank/DDBJ databases">
        <authorList>
            <consortium name="Pathogen Informatics"/>
        </authorList>
    </citation>
    <scope>NUCLEOTIDE SEQUENCE</scope>
</reference>
<dbReference type="EMBL" id="CAAALY010246242">
    <property type="protein sequence ID" value="VEL33702.1"/>
    <property type="molecule type" value="Genomic_DNA"/>
</dbReference>
<feature type="compositionally biased region" description="Low complexity" evidence="1">
    <location>
        <begin position="175"/>
        <end position="184"/>
    </location>
</feature>
<evidence type="ECO:0000313" key="3">
    <source>
        <dbReference type="Proteomes" id="UP000784294"/>
    </source>
</evidence>
<organism evidence="2 3">
    <name type="scientific">Protopolystoma xenopodis</name>
    <dbReference type="NCBI Taxonomy" id="117903"/>
    <lineage>
        <taxon>Eukaryota</taxon>
        <taxon>Metazoa</taxon>
        <taxon>Spiralia</taxon>
        <taxon>Lophotrochozoa</taxon>
        <taxon>Platyhelminthes</taxon>
        <taxon>Monogenea</taxon>
        <taxon>Polyopisthocotylea</taxon>
        <taxon>Polystomatidea</taxon>
        <taxon>Polystomatidae</taxon>
        <taxon>Protopolystoma</taxon>
    </lineage>
</organism>
<dbReference type="Proteomes" id="UP000784294">
    <property type="component" value="Unassembled WGS sequence"/>
</dbReference>
<proteinExistence type="predicted"/>
<feature type="compositionally biased region" description="Polar residues" evidence="1">
    <location>
        <begin position="48"/>
        <end position="57"/>
    </location>
</feature>
<name>A0A3S5B168_9PLAT</name>
<evidence type="ECO:0000256" key="1">
    <source>
        <dbReference type="SAM" id="MobiDB-lite"/>
    </source>
</evidence>
<feature type="compositionally biased region" description="Polar residues" evidence="1">
    <location>
        <begin position="135"/>
        <end position="146"/>
    </location>
</feature>
<feature type="region of interest" description="Disordered" evidence="1">
    <location>
        <begin position="78"/>
        <end position="110"/>
    </location>
</feature>
<feature type="region of interest" description="Disordered" evidence="1">
    <location>
        <begin position="131"/>
        <end position="221"/>
    </location>
</feature>
<evidence type="ECO:0000313" key="2">
    <source>
        <dbReference type="EMBL" id="VEL33702.1"/>
    </source>
</evidence>
<keyword evidence="3" id="KW-1185">Reference proteome</keyword>
<protein>
    <submittedName>
        <fullName evidence="2">Uncharacterized protein</fullName>
    </submittedName>
</protein>
<feature type="region of interest" description="Disordered" evidence="1">
    <location>
        <begin position="22"/>
        <end position="57"/>
    </location>
</feature>
<comment type="caution">
    <text evidence="2">The sequence shown here is derived from an EMBL/GenBank/DDBJ whole genome shotgun (WGS) entry which is preliminary data.</text>
</comment>
<dbReference type="AlphaFoldDB" id="A0A3S5B168"/>
<gene>
    <name evidence="2" type="ORF">PXEA_LOCUS27142</name>
</gene>
<feature type="region of interest" description="Disordered" evidence="1">
    <location>
        <begin position="259"/>
        <end position="303"/>
    </location>
</feature>